<reference evidence="2" key="1">
    <citation type="submission" date="2020-02" db="EMBL/GenBank/DDBJ databases">
        <title>Identification and distribution of gene clusters putatively required for synthesis of sphingolipid metabolism inhibitors in phylogenetically diverse species of the filamentous fungus Fusarium.</title>
        <authorList>
            <person name="Kim H.-S."/>
            <person name="Busman M."/>
            <person name="Brown D.W."/>
            <person name="Divon H."/>
            <person name="Uhlig S."/>
            <person name="Proctor R.H."/>
        </authorList>
    </citation>
    <scope>NUCLEOTIDE SEQUENCE [LARGE SCALE GENOMIC DNA]</scope>
    <source>
        <strain evidence="2">NRRL 39464</strain>
    </source>
</reference>
<organism evidence="2 3">
    <name type="scientific">Fusarium oxysporum</name>
    <name type="common">Fusarium vascular wilt</name>
    <dbReference type="NCBI Taxonomy" id="5507"/>
    <lineage>
        <taxon>Eukaryota</taxon>
        <taxon>Fungi</taxon>
        <taxon>Dikarya</taxon>
        <taxon>Ascomycota</taxon>
        <taxon>Pezizomycotina</taxon>
        <taxon>Sordariomycetes</taxon>
        <taxon>Hypocreomycetidae</taxon>
        <taxon>Hypocreales</taxon>
        <taxon>Nectriaceae</taxon>
        <taxon>Fusarium</taxon>
        <taxon>Fusarium oxysporum species complex</taxon>
    </lineage>
</organism>
<dbReference type="Proteomes" id="UP000558688">
    <property type="component" value="Unassembled WGS sequence"/>
</dbReference>
<protein>
    <recommendedName>
        <fullName evidence="1">PKD domain-containing protein</fullName>
    </recommendedName>
</protein>
<evidence type="ECO:0000313" key="3">
    <source>
        <dbReference type="Proteomes" id="UP000558688"/>
    </source>
</evidence>
<comment type="caution">
    <text evidence="2">The sequence shown here is derived from an EMBL/GenBank/DDBJ whole genome shotgun (WGS) entry which is preliminary data.</text>
</comment>
<dbReference type="SUPFAM" id="SSF49299">
    <property type="entry name" value="PKD domain"/>
    <property type="match status" value="1"/>
</dbReference>
<dbReference type="InterPro" id="IPR013783">
    <property type="entry name" value="Ig-like_fold"/>
</dbReference>
<dbReference type="Pfam" id="PF00801">
    <property type="entry name" value="PKD"/>
    <property type="match status" value="1"/>
</dbReference>
<proteinExistence type="predicted"/>
<accession>A0A8H5ENS1</accession>
<gene>
    <name evidence="2" type="ORF">FOXYS1_2330</name>
</gene>
<evidence type="ECO:0000313" key="2">
    <source>
        <dbReference type="EMBL" id="KAF5266812.1"/>
    </source>
</evidence>
<dbReference type="AlphaFoldDB" id="A0A8H5ENS1"/>
<dbReference type="CDD" id="cd00146">
    <property type="entry name" value="PKD"/>
    <property type="match status" value="1"/>
</dbReference>
<dbReference type="Gene3D" id="2.60.40.10">
    <property type="entry name" value="Immunoglobulins"/>
    <property type="match status" value="1"/>
</dbReference>
<name>A0A8H5ENS1_FUSOX</name>
<dbReference type="EMBL" id="JAAFOW010000335">
    <property type="protein sequence ID" value="KAF5266812.1"/>
    <property type="molecule type" value="Genomic_DNA"/>
</dbReference>
<feature type="domain" description="PKD" evidence="1">
    <location>
        <begin position="601"/>
        <end position="680"/>
    </location>
</feature>
<evidence type="ECO:0000259" key="1">
    <source>
        <dbReference type="Pfam" id="PF00801"/>
    </source>
</evidence>
<sequence length="698" mass="76622">MCCDSKRKRHIAVRTTGGTQQGSSGAASFLALLSLASAAAINHPRADAAECQFKEPGGPLLVTTDCIDPQYNSPIITNETDETHPVPHRRIQGHFNGTTVDFNIYLPPHEVWKGRFFQEVYPLQNSSASEQALAFGYASGGYTIQNKGLQGYRAEAAVAKLSRRVARDYYKEPSRSIYGYVYGGSGGSYQTIGAMENTFGVWDGSLTYVQATKYSNPNNWPIRAISGLFLTDKKELIRDAMAPGGSGDPSSILNKAQRAVFEETAALGVPFRAWEDYEGVGQNKSQLWGSLINQVGTLVKGLDPTYVDDFWTSPGYLGTEKSEVGDFFRAALVEFNTTVKDVTLSNDSVPTEFIVDEVPTNISVVGLDLAVVYKNGSTGAFVGRLDAKSKTVYIEPGTNAAILTVIKSGAKIHVDNRLYLSVHSLYRHQLPPKTAGFYAFDFLRNAKGEPRYPQRKSQLAEMISKSTSGGGNQTGKLTGKVMVLDNLLDYDAFPWQADWYRTQVKNALGDKFDDNYRLYYADNSDHFSGYNLPADTLRRLVPYWGLMEQHLRDLSRWVEKGTPPPKPTRYTVIKGQVHVPTTAAERRGIQPVVDLTANGAANKTKARVGQAVTFKLHAAVPPNTGKIVKVEWDFDGVGKFVEKGSIGIKPAVDTKVSHTFSKPGKYIVGAKVTNQREGNKDTPLALVQNIGRVRVEVV</sequence>
<dbReference type="InterPro" id="IPR000601">
    <property type="entry name" value="PKD_dom"/>
</dbReference>
<dbReference type="InterPro" id="IPR035986">
    <property type="entry name" value="PKD_dom_sf"/>
</dbReference>